<keyword evidence="5" id="KW-0408">Iron</keyword>
<evidence type="ECO:0000256" key="6">
    <source>
        <dbReference type="ARBA" id="ARBA00038357"/>
    </source>
</evidence>
<evidence type="ECO:0000256" key="7">
    <source>
        <dbReference type="SAM" id="SignalP"/>
    </source>
</evidence>
<keyword evidence="2" id="KW-0349">Heme</keyword>
<comment type="subcellular location">
    <subcellularLocation>
        <location evidence="1">Endoplasmic reticulum</location>
    </subcellularLocation>
</comment>
<evidence type="ECO:0000256" key="2">
    <source>
        <dbReference type="ARBA" id="ARBA00022617"/>
    </source>
</evidence>
<dbReference type="AlphaFoldDB" id="A0A812CEN2"/>
<proteinExistence type="inferred from homology"/>
<dbReference type="InterPro" id="IPR036400">
    <property type="entry name" value="Cyt_B5-like_heme/steroid_sf"/>
</dbReference>
<evidence type="ECO:0000313" key="10">
    <source>
        <dbReference type="Proteomes" id="UP000597762"/>
    </source>
</evidence>
<dbReference type="InterPro" id="IPR001199">
    <property type="entry name" value="Cyt_B5-like_heme/steroid-bd"/>
</dbReference>
<keyword evidence="7" id="KW-0732">Signal</keyword>
<organism evidence="9 10">
    <name type="scientific">Acanthosepion pharaonis</name>
    <name type="common">Pharaoh cuttlefish</name>
    <name type="synonym">Sepia pharaonis</name>
    <dbReference type="NCBI Taxonomy" id="158019"/>
    <lineage>
        <taxon>Eukaryota</taxon>
        <taxon>Metazoa</taxon>
        <taxon>Spiralia</taxon>
        <taxon>Lophotrochozoa</taxon>
        <taxon>Mollusca</taxon>
        <taxon>Cephalopoda</taxon>
        <taxon>Coleoidea</taxon>
        <taxon>Decapodiformes</taxon>
        <taxon>Sepiida</taxon>
        <taxon>Sepiina</taxon>
        <taxon>Sepiidae</taxon>
        <taxon>Acanthosepion</taxon>
    </lineage>
</organism>
<dbReference type="SMART" id="SM01117">
    <property type="entry name" value="Cyt-b5"/>
    <property type="match status" value="1"/>
</dbReference>
<comment type="similarity">
    <text evidence="6">Belongs to the cytochrome b5 family. MAPR subfamily.</text>
</comment>
<evidence type="ECO:0000256" key="4">
    <source>
        <dbReference type="ARBA" id="ARBA00022824"/>
    </source>
</evidence>
<dbReference type="Pfam" id="PF00173">
    <property type="entry name" value="Cyt-b5"/>
    <property type="match status" value="1"/>
</dbReference>
<evidence type="ECO:0000259" key="8">
    <source>
        <dbReference type="SMART" id="SM01117"/>
    </source>
</evidence>
<dbReference type="InterPro" id="IPR050577">
    <property type="entry name" value="MAPR/NEUFC/NENF-like"/>
</dbReference>
<dbReference type="OrthoDB" id="547796at2759"/>
<evidence type="ECO:0000256" key="5">
    <source>
        <dbReference type="ARBA" id="ARBA00023004"/>
    </source>
</evidence>
<dbReference type="GO" id="GO:0046872">
    <property type="term" value="F:metal ion binding"/>
    <property type="evidence" value="ECO:0007669"/>
    <property type="project" value="UniProtKB-KW"/>
</dbReference>
<dbReference type="Proteomes" id="UP000597762">
    <property type="component" value="Unassembled WGS sequence"/>
</dbReference>
<evidence type="ECO:0000256" key="1">
    <source>
        <dbReference type="ARBA" id="ARBA00004240"/>
    </source>
</evidence>
<dbReference type="PANTHER" id="PTHR10281:SF72">
    <property type="entry name" value="NEUDESIN"/>
    <property type="match status" value="1"/>
</dbReference>
<evidence type="ECO:0000313" key="9">
    <source>
        <dbReference type="EMBL" id="CAE1267254.1"/>
    </source>
</evidence>
<feature type="chain" id="PRO_5032495402" evidence="7">
    <location>
        <begin position="17"/>
        <end position="155"/>
    </location>
</feature>
<keyword evidence="4" id="KW-0256">Endoplasmic reticulum</keyword>
<gene>
    <name evidence="9" type="ORF">SPHA_35526</name>
</gene>
<evidence type="ECO:0000256" key="3">
    <source>
        <dbReference type="ARBA" id="ARBA00022723"/>
    </source>
</evidence>
<sequence length="155" mass="17813">MLSLFLLMVVAKKTSAEKFAIPHDVIEKLNVKTPVRIFTSDELKRYSGVDSEKPIYLAVKGVVFDVTSGKKFYGKNSVYNALVGKDATRAIAKMNLDEEDLKREHDIEGLEDKYLQDLDKIFNDVYMAKYPVVGYMDYLLSVNKFINKVRIKEEF</sequence>
<dbReference type="GO" id="GO:0005783">
    <property type="term" value="C:endoplasmic reticulum"/>
    <property type="evidence" value="ECO:0007669"/>
    <property type="project" value="UniProtKB-SubCell"/>
</dbReference>
<accession>A0A812CEN2</accession>
<dbReference type="SUPFAM" id="SSF55856">
    <property type="entry name" value="Cytochrome b5-like heme/steroid binding domain"/>
    <property type="match status" value="1"/>
</dbReference>
<feature type="signal peptide" evidence="7">
    <location>
        <begin position="1"/>
        <end position="16"/>
    </location>
</feature>
<protein>
    <submittedName>
        <fullName evidence="9">Neudesin</fullName>
    </submittedName>
</protein>
<name>A0A812CEN2_ACAPH</name>
<dbReference type="PANTHER" id="PTHR10281">
    <property type="entry name" value="MEMBRANE-ASSOCIATED PROGESTERONE RECEPTOR COMPONENT-RELATED"/>
    <property type="match status" value="1"/>
</dbReference>
<reference evidence="9" key="1">
    <citation type="submission" date="2021-01" db="EMBL/GenBank/DDBJ databases">
        <authorList>
            <person name="Li R."/>
            <person name="Bekaert M."/>
        </authorList>
    </citation>
    <scope>NUCLEOTIDE SEQUENCE</scope>
    <source>
        <strain evidence="9">Farmed</strain>
    </source>
</reference>
<dbReference type="EMBL" id="CAHIKZ030001531">
    <property type="protein sequence ID" value="CAE1267254.1"/>
    <property type="molecule type" value="Genomic_DNA"/>
</dbReference>
<feature type="domain" description="Cytochrome b5 heme-binding" evidence="8">
    <location>
        <begin position="38"/>
        <end position="137"/>
    </location>
</feature>
<comment type="caution">
    <text evidence="9">The sequence shown here is derived from an EMBL/GenBank/DDBJ whole genome shotgun (WGS) entry which is preliminary data.</text>
</comment>
<keyword evidence="10" id="KW-1185">Reference proteome</keyword>
<dbReference type="GO" id="GO:0016020">
    <property type="term" value="C:membrane"/>
    <property type="evidence" value="ECO:0007669"/>
    <property type="project" value="TreeGrafter"/>
</dbReference>
<keyword evidence="3" id="KW-0479">Metal-binding</keyword>
<dbReference type="Gene3D" id="3.10.120.10">
    <property type="entry name" value="Cytochrome b5-like heme/steroid binding domain"/>
    <property type="match status" value="1"/>
</dbReference>